<evidence type="ECO:0000313" key="3">
    <source>
        <dbReference type="EMBL" id="CAA9532697.1"/>
    </source>
</evidence>
<protein>
    <submittedName>
        <fullName evidence="3">Uncharacterized protein</fullName>
    </submittedName>
</protein>
<proteinExistence type="predicted"/>
<gene>
    <name evidence="3" type="ORF">AVDCRST_MAG85-3824</name>
</gene>
<name>A0A6J4TWG8_9ACTN</name>
<dbReference type="SUPFAM" id="SSF141571">
    <property type="entry name" value="Pentapeptide repeat-like"/>
    <property type="match status" value="1"/>
</dbReference>
<evidence type="ECO:0000256" key="2">
    <source>
        <dbReference type="SAM" id="Phobius"/>
    </source>
</evidence>
<keyword evidence="2" id="KW-0812">Transmembrane</keyword>
<dbReference type="AlphaFoldDB" id="A0A6J4TWG8"/>
<feature type="transmembrane region" description="Helical" evidence="2">
    <location>
        <begin position="26"/>
        <end position="49"/>
    </location>
</feature>
<organism evidence="3">
    <name type="scientific">uncultured Solirubrobacteraceae bacterium</name>
    <dbReference type="NCBI Taxonomy" id="1162706"/>
    <lineage>
        <taxon>Bacteria</taxon>
        <taxon>Bacillati</taxon>
        <taxon>Actinomycetota</taxon>
        <taxon>Thermoleophilia</taxon>
        <taxon>Solirubrobacterales</taxon>
        <taxon>Solirubrobacteraceae</taxon>
        <taxon>environmental samples</taxon>
    </lineage>
</organism>
<feature type="region of interest" description="Disordered" evidence="1">
    <location>
        <begin position="99"/>
        <end position="133"/>
    </location>
</feature>
<dbReference type="EMBL" id="CADCVT010000430">
    <property type="protein sequence ID" value="CAA9532697.1"/>
    <property type="molecule type" value="Genomic_DNA"/>
</dbReference>
<reference evidence="3" key="1">
    <citation type="submission" date="2020-02" db="EMBL/GenBank/DDBJ databases">
        <authorList>
            <person name="Meier V. D."/>
        </authorList>
    </citation>
    <scope>NUCLEOTIDE SEQUENCE</scope>
    <source>
        <strain evidence="3">AVDCRST_MAG85</strain>
    </source>
</reference>
<accession>A0A6J4TWG8</accession>
<sequence length="133" mass="13297">MVPARSVRLSDPEGTSRSSFRRHLSYANVMATIAVFIALGGTATAAFVVTGKNVKNSSLTGADVKNSSITGADLTNNSVGSVDIKDGDLLASDFKPGQLDRGCSGSVGSEGRSGCAGAAGGHGRAGAARNPRG</sequence>
<keyword evidence="2" id="KW-1133">Transmembrane helix</keyword>
<keyword evidence="2" id="KW-0472">Membrane</keyword>
<evidence type="ECO:0000256" key="1">
    <source>
        <dbReference type="SAM" id="MobiDB-lite"/>
    </source>
</evidence>